<comment type="caution">
    <text evidence="2">The sequence shown here is derived from an EMBL/GenBank/DDBJ whole genome shotgun (WGS) entry which is preliminary data.</text>
</comment>
<reference evidence="2" key="1">
    <citation type="journal article" date="2021" name="PeerJ">
        <title>Extensive microbial diversity within the chicken gut microbiome revealed by metagenomics and culture.</title>
        <authorList>
            <person name="Gilroy R."/>
            <person name="Ravi A."/>
            <person name="Getino M."/>
            <person name="Pursley I."/>
            <person name="Horton D.L."/>
            <person name="Alikhan N.F."/>
            <person name="Baker D."/>
            <person name="Gharbi K."/>
            <person name="Hall N."/>
            <person name="Watson M."/>
            <person name="Adriaenssens E.M."/>
            <person name="Foster-Nyarko E."/>
            <person name="Jarju S."/>
            <person name="Secka A."/>
            <person name="Antonio M."/>
            <person name="Oren A."/>
            <person name="Chaudhuri R.R."/>
            <person name="La Ragione R."/>
            <person name="Hildebrand F."/>
            <person name="Pallen M.J."/>
        </authorList>
    </citation>
    <scope>NUCLEOTIDE SEQUENCE</scope>
    <source>
        <strain evidence="2">ChiHjej12B11-16260</strain>
    </source>
</reference>
<dbReference type="Gene3D" id="2.60.120.1350">
    <property type="entry name" value="Protein of unknown function DUF4465"/>
    <property type="match status" value="1"/>
</dbReference>
<gene>
    <name evidence="2" type="ORF">H9982_06575</name>
</gene>
<dbReference type="Proteomes" id="UP000824246">
    <property type="component" value="Unassembled WGS sequence"/>
</dbReference>
<dbReference type="NCBIfam" id="TIGR04183">
    <property type="entry name" value="Por_Secre_tail"/>
    <property type="match status" value="1"/>
</dbReference>
<organism evidence="2 3">
    <name type="scientific">Candidatus Barnesiella excrementipullorum</name>
    <dbReference type="NCBI Taxonomy" id="2838479"/>
    <lineage>
        <taxon>Bacteria</taxon>
        <taxon>Pseudomonadati</taxon>
        <taxon>Bacteroidota</taxon>
        <taxon>Bacteroidia</taxon>
        <taxon>Bacteroidales</taxon>
        <taxon>Barnesiellaceae</taxon>
        <taxon>Barnesiella</taxon>
    </lineage>
</organism>
<dbReference type="AlphaFoldDB" id="A0A9D1VSR1"/>
<protein>
    <submittedName>
        <fullName evidence="2">DUF4465 domain-containing protein</fullName>
    </submittedName>
</protein>
<keyword evidence="1" id="KW-0732">Signal</keyword>
<dbReference type="EMBL" id="DXFB01000167">
    <property type="protein sequence ID" value="HIX45870.1"/>
    <property type="molecule type" value="Genomic_DNA"/>
</dbReference>
<accession>A0A9D1VSR1</accession>
<dbReference type="InterPro" id="IPR027828">
    <property type="entry name" value="DUF4465"/>
</dbReference>
<proteinExistence type="predicted"/>
<evidence type="ECO:0000313" key="3">
    <source>
        <dbReference type="Proteomes" id="UP000824246"/>
    </source>
</evidence>
<feature type="signal peptide" evidence="1">
    <location>
        <begin position="1"/>
        <end position="19"/>
    </location>
</feature>
<evidence type="ECO:0000256" key="1">
    <source>
        <dbReference type="SAM" id="SignalP"/>
    </source>
</evidence>
<evidence type="ECO:0000313" key="2">
    <source>
        <dbReference type="EMBL" id="HIX45870.1"/>
    </source>
</evidence>
<reference evidence="2" key="2">
    <citation type="submission" date="2021-04" db="EMBL/GenBank/DDBJ databases">
        <authorList>
            <person name="Gilroy R."/>
        </authorList>
    </citation>
    <scope>NUCLEOTIDE SEQUENCE</scope>
    <source>
        <strain evidence="2">ChiHjej12B11-16260</strain>
    </source>
</reference>
<feature type="chain" id="PRO_5038629011" evidence="1">
    <location>
        <begin position="20"/>
        <end position="335"/>
    </location>
</feature>
<dbReference type="InterPro" id="IPR026444">
    <property type="entry name" value="Secre_tail"/>
</dbReference>
<name>A0A9D1VSR1_9BACT</name>
<dbReference type="Pfam" id="PF14717">
    <property type="entry name" value="DUF4465"/>
    <property type="match status" value="1"/>
</dbReference>
<sequence length="335" mass="36363">MKKILPLIALAGCISLAQAENVVLDLSQPTTPIEYNDNDVWSGVYTDGDITSQGFVFSHDVPYAGFEYYEGFIVSRSSDNANHTPEWTTNQWGCMAQGGADEEGNTVAGKPYLINFYSSYSANTYGSSSIARSDNSSFKPEGCYVCNHPWTYYDCTVGEGTASPLEEGGYCKITFHGYLGGVETNTVDFYLASRQAVDINGDGHLDSNDDFTLSQWSWCDLTELGEVEVISITMESTDVGEYGMNTAAYVCIDGLQADCTAATHAAQRNADRIFAAGRQLFMQLQEAQHITLYNTAGATVWTASLSEGSHTLNLATLPAGIYIVRHNSGSTKVVL</sequence>